<dbReference type="GO" id="GO:0003677">
    <property type="term" value="F:DNA binding"/>
    <property type="evidence" value="ECO:0007669"/>
    <property type="project" value="UniProtKB-KW"/>
</dbReference>
<evidence type="ECO:0000313" key="2">
    <source>
        <dbReference type="EMBL" id="MBP1935016.1"/>
    </source>
</evidence>
<evidence type="ECO:0000259" key="1">
    <source>
        <dbReference type="Pfam" id="PF13022"/>
    </source>
</evidence>
<protein>
    <submittedName>
        <fullName evidence="2">DNA-binding XRE family transcriptional regulator</fullName>
    </submittedName>
</protein>
<keyword evidence="3" id="KW-1185">Reference proteome</keyword>
<dbReference type="EMBL" id="JAGGKT010000036">
    <property type="protein sequence ID" value="MBP1935016.1"/>
    <property type="molecule type" value="Genomic_DNA"/>
</dbReference>
<name>A0ABS4GXN6_9BACL</name>
<evidence type="ECO:0000313" key="3">
    <source>
        <dbReference type="Proteomes" id="UP001519343"/>
    </source>
</evidence>
<feature type="domain" description="Homeodomain phBC6A51-type" evidence="1">
    <location>
        <begin position="4"/>
        <end position="55"/>
    </location>
</feature>
<dbReference type="Proteomes" id="UP001519343">
    <property type="component" value="Unassembled WGS sequence"/>
</dbReference>
<dbReference type="Gene3D" id="1.10.10.60">
    <property type="entry name" value="Homeodomain-like"/>
    <property type="match status" value="1"/>
</dbReference>
<sequence length="136" mass="15674">MELLPQNQQIAAQLLASGAMEKQEIAKAVGVSRGTIYNWEKQEQFMEEVNRLKHEIKVFGMDMIAGKLAEAVQDYWRLIQETDNDRVKAEGYQYFINRNLGKPTTMIGMDEETGKVNKVNEDVLEAEFEEWGVEEE</sequence>
<proteinExistence type="predicted"/>
<reference evidence="2 3" key="1">
    <citation type="submission" date="2021-03" db="EMBL/GenBank/DDBJ databases">
        <title>Genomic Encyclopedia of Type Strains, Phase IV (KMG-IV): sequencing the most valuable type-strain genomes for metagenomic binning, comparative biology and taxonomic classification.</title>
        <authorList>
            <person name="Goeker M."/>
        </authorList>
    </citation>
    <scope>NUCLEOTIDE SEQUENCE [LARGE SCALE GENOMIC DNA]</scope>
    <source>
        <strain evidence="2 3">DSM 24738</strain>
    </source>
</reference>
<dbReference type="RefSeq" id="WP_209812980.1">
    <property type="nucleotide sequence ID" value="NZ_JAGGKT010000036.1"/>
</dbReference>
<comment type="caution">
    <text evidence="2">The sequence shown here is derived from an EMBL/GenBank/DDBJ whole genome shotgun (WGS) entry which is preliminary data.</text>
</comment>
<dbReference type="Pfam" id="PF13022">
    <property type="entry name" value="HTH_Tnp_1_2"/>
    <property type="match status" value="1"/>
</dbReference>
<dbReference type="InterPro" id="IPR024978">
    <property type="entry name" value="Homeodomain_phBC6A51-type"/>
</dbReference>
<dbReference type="SUPFAM" id="SSF46689">
    <property type="entry name" value="Homeodomain-like"/>
    <property type="match status" value="1"/>
</dbReference>
<gene>
    <name evidence="2" type="ORF">J2Z37_005036</name>
</gene>
<keyword evidence="2" id="KW-0238">DNA-binding</keyword>
<organism evidence="2 3">
    <name type="scientific">Ammoniphilus resinae</name>
    <dbReference type="NCBI Taxonomy" id="861532"/>
    <lineage>
        <taxon>Bacteria</taxon>
        <taxon>Bacillati</taxon>
        <taxon>Bacillota</taxon>
        <taxon>Bacilli</taxon>
        <taxon>Bacillales</taxon>
        <taxon>Paenibacillaceae</taxon>
        <taxon>Aneurinibacillus group</taxon>
        <taxon>Ammoniphilus</taxon>
    </lineage>
</organism>
<accession>A0ABS4GXN6</accession>
<dbReference type="InterPro" id="IPR009057">
    <property type="entry name" value="Homeodomain-like_sf"/>
</dbReference>